<dbReference type="PANTHER" id="PTHR21530:SF7">
    <property type="entry name" value="TRAB DOMAIN-CONTAINING PROTEIN"/>
    <property type="match status" value="1"/>
</dbReference>
<dbReference type="Pfam" id="PF01963">
    <property type="entry name" value="TraB_PrgY_gumN"/>
    <property type="match status" value="1"/>
</dbReference>
<keyword evidence="2" id="KW-1185">Reference proteome</keyword>
<comment type="caution">
    <text evidence="1">The sequence shown here is derived from an EMBL/GenBank/DDBJ whole genome shotgun (WGS) entry which is preliminary data.</text>
</comment>
<dbReference type="PANTHER" id="PTHR21530">
    <property type="entry name" value="PHEROMONE SHUTDOWN PROTEIN"/>
    <property type="match status" value="1"/>
</dbReference>
<dbReference type="InterPro" id="IPR002816">
    <property type="entry name" value="TraB/PrgY/GumN_fam"/>
</dbReference>
<evidence type="ECO:0000313" key="2">
    <source>
        <dbReference type="Proteomes" id="UP001341840"/>
    </source>
</evidence>
<dbReference type="InterPro" id="IPR046345">
    <property type="entry name" value="TraB_PrgY-like"/>
</dbReference>
<dbReference type="EMBL" id="JASCZI010272368">
    <property type="protein sequence ID" value="MED6221905.1"/>
    <property type="molecule type" value="Genomic_DNA"/>
</dbReference>
<dbReference type="CDD" id="cd14726">
    <property type="entry name" value="TraB_PrgY-like"/>
    <property type="match status" value="1"/>
</dbReference>
<organism evidence="1 2">
    <name type="scientific">Stylosanthes scabra</name>
    <dbReference type="NCBI Taxonomy" id="79078"/>
    <lineage>
        <taxon>Eukaryota</taxon>
        <taxon>Viridiplantae</taxon>
        <taxon>Streptophyta</taxon>
        <taxon>Embryophyta</taxon>
        <taxon>Tracheophyta</taxon>
        <taxon>Spermatophyta</taxon>
        <taxon>Magnoliopsida</taxon>
        <taxon>eudicotyledons</taxon>
        <taxon>Gunneridae</taxon>
        <taxon>Pentapetalae</taxon>
        <taxon>rosids</taxon>
        <taxon>fabids</taxon>
        <taxon>Fabales</taxon>
        <taxon>Fabaceae</taxon>
        <taxon>Papilionoideae</taxon>
        <taxon>50 kb inversion clade</taxon>
        <taxon>dalbergioids sensu lato</taxon>
        <taxon>Dalbergieae</taxon>
        <taxon>Pterocarpus clade</taxon>
        <taxon>Stylosanthes</taxon>
    </lineage>
</organism>
<evidence type="ECO:0008006" key="3">
    <source>
        <dbReference type="Google" id="ProtNLM"/>
    </source>
</evidence>
<gene>
    <name evidence="1" type="ORF">PIB30_059269</name>
</gene>
<dbReference type="Proteomes" id="UP001341840">
    <property type="component" value="Unassembled WGS sequence"/>
</dbReference>
<sequence length="187" mass="21385">MGWMGWMDQLTSRERKIVPDSEFRIAYEEAIKYGGKVVLGDRPAEVTKKRAWRKMTLSEIIKGLPSPFLLAKWSKEVEKMDLDTENRNTQELSKRFPTWAEAFIHERDIFMAKGILNVAKNKKSSRVVAVVGRVHLEGIKKHLQHQERLSDLSVDDLLTIPPPKNTAKIITTIGVFMAGVAIIWKCL</sequence>
<accession>A0ABU6ZIX6</accession>
<protein>
    <recommendedName>
        <fullName evidence="3">TraB family protein</fullName>
    </recommendedName>
</protein>
<proteinExistence type="predicted"/>
<reference evidence="1 2" key="1">
    <citation type="journal article" date="2023" name="Plants (Basel)">
        <title>Bridging the Gap: Combining Genomics and Transcriptomics Approaches to Understand Stylosanthes scabra, an Orphan Legume from the Brazilian Caatinga.</title>
        <authorList>
            <person name="Ferreira-Neto J.R.C."/>
            <person name="da Silva M.D."/>
            <person name="Binneck E."/>
            <person name="de Melo N.F."/>
            <person name="da Silva R.H."/>
            <person name="de Melo A.L.T.M."/>
            <person name="Pandolfi V."/>
            <person name="Bustamante F.O."/>
            <person name="Brasileiro-Vidal A.C."/>
            <person name="Benko-Iseppon A.M."/>
        </authorList>
    </citation>
    <scope>NUCLEOTIDE SEQUENCE [LARGE SCALE GENOMIC DNA]</scope>
    <source>
        <tissue evidence="1">Leaves</tissue>
    </source>
</reference>
<name>A0ABU6ZIX6_9FABA</name>
<evidence type="ECO:0000313" key="1">
    <source>
        <dbReference type="EMBL" id="MED6221905.1"/>
    </source>
</evidence>